<dbReference type="Proteomes" id="UP000308730">
    <property type="component" value="Unassembled WGS sequence"/>
</dbReference>
<feature type="region of interest" description="Disordered" evidence="1">
    <location>
        <begin position="47"/>
        <end position="90"/>
    </location>
</feature>
<dbReference type="OrthoDB" id="551302at2759"/>
<name>A0A4S4N3B1_9APHY</name>
<keyword evidence="3" id="KW-1185">Reference proteome</keyword>
<gene>
    <name evidence="2" type="ORF">EUX98_g702</name>
</gene>
<evidence type="ECO:0000256" key="1">
    <source>
        <dbReference type="SAM" id="MobiDB-lite"/>
    </source>
</evidence>
<reference evidence="2 3" key="1">
    <citation type="submission" date="2019-02" db="EMBL/GenBank/DDBJ databases">
        <title>Genome sequencing of the rare red list fungi Antrodiella citrinella (Flaviporus citrinellus).</title>
        <authorList>
            <person name="Buettner E."/>
            <person name="Kellner H."/>
        </authorList>
    </citation>
    <scope>NUCLEOTIDE SEQUENCE [LARGE SCALE GENOMIC DNA]</scope>
    <source>
        <strain evidence="2 3">DSM 108506</strain>
    </source>
</reference>
<organism evidence="2 3">
    <name type="scientific">Antrodiella citrinella</name>
    <dbReference type="NCBI Taxonomy" id="2447956"/>
    <lineage>
        <taxon>Eukaryota</taxon>
        <taxon>Fungi</taxon>
        <taxon>Dikarya</taxon>
        <taxon>Basidiomycota</taxon>
        <taxon>Agaricomycotina</taxon>
        <taxon>Agaricomycetes</taxon>
        <taxon>Polyporales</taxon>
        <taxon>Steccherinaceae</taxon>
        <taxon>Antrodiella</taxon>
    </lineage>
</organism>
<dbReference type="EMBL" id="SGPM01000005">
    <property type="protein sequence ID" value="THH33482.1"/>
    <property type="molecule type" value="Genomic_DNA"/>
</dbReference>
<accession>A0A4S4N3B1</accession>
<dbReference type="AlphaFoldDB" id="A0A4S4N3B1"/>
<protein>
    <submittedName>
        <fullName evidence="2">Uncharacterized protein</fullName>
    </submittedName>
</protein>
<proteinExistence type="predicted"/>
<evidence type="ECO:0000313" key="3">
    <source>
        <dbReference type="Proteomes" id="UP000308730"/>
    </source>
</evidence>
<comment type="caution">
    <text evidence="2">The sequence shown here is derived from an EMBL/GenBank/DDBJ whole genome shotgun (WGS) entry which is preliminary data.</text>
</comment>
<sequence>MDDRQPGDEIEIEEMDEETAAKHEAFIRARGRHYSNEAEAMKRAKELMDDEDSESIASVDRSVSLHSQDTTMDDEPDVIEVNGVVHGESK</sequence>
<evidence type="ECO:0000313" key="2">
    <source>
        <dbReference type="EMBL" id="THH33482.1"/>
    </source>
</evidence>